<organism evidence="2 3">
    <name type="scientific">Streptomyces hundungensis</name>
    <dbReference type="NCBI Taxonomy" id="1077946"/>
    <lineage>
        <taxon>Bacteria</taxon>
        <taxon>Bacillati</taxon>
        <taxon>Actinomycetota</taxon>
        <taxon>Actinomycetes</taxon>
        <taxon>Kitasatosporales</taxon>
        <taxon>Streptomycetaceae</taxon>
        <taxon>Streptomyces</taxon>
    </lineage>
</organism>
<gene>
    <name evidence="2" type="primary">tam_1</name>
    <name evidence="2" type="ORF">DWB77_00161</name>
</gene>
<dbReference type="GO" id="GO:0009312">
    <property type="term" value="P:oligosaccharide biosynthetic process"/>
    <property type="evidence" value="ECO:0007669"/>
    <property type="project" value="InterPro"/>
</dbReference>
<evidence type="ECO:0000313" key="2">
    <source>
        <dbReference type="EMBL" id="AYG78054.1"/>
    </source>
</evidence>
<reference evidence="2 3" key="1">
    <citation type="submission" date="2018-10" db="EMBL/GenBank/DDBJ databases">
        <title>Relationship between Morphology and Antimicrobial Activity in Streptomyces.</title>
        <authorList>
            <person name="Kang H.J."/>
            <person name="Kim S.B."/>
        </authorList>
    </citation>
    <scope>NUCLEOTIDE SEQUENCE [LARGE SCALE GENOMIC DNA]</scope>
    <source>
        <strain evidence="2 3">BH38</strain>
    </source>
</reference>
<dbReference type="EMBL" id="CP032698">
    <property type="protein sequence ID" value="AYG78054.1"/>
    <property type="molecule type" value="Genomic_DNA"/>
</dbReference>
<proteinExistence type="predicted"/>
<name>A0A387H3Z9_9ACTN</name>
<keyword evidence="2" id="KW-0489">Methyltransferase</keyword>
<dbReference type="GO" id="GO:0032259">
    <property type="term" value="P:methylation"/>
    <property type="evidence" value="ECO:0007669"/>
    <property type="project" value="UniProtKB-KW"/>
</dbReference>
<accession>A0A387H3Z9</accession>
<evidence type="ECO:0000313" key="3">
    <source>
        <dbReference type="Proteomes" id="UP000271554"/>
    </source>
</evidence>
<keyword evidence="2" id="KW-0808">Transferase</keyword>
<dbReference type="SUPFAM" id="SSF53335">
    <property type="entry name" value="S-adenosyl-L-methionine-dependent methyltransferases"/>
    <property type="match status" value="1"/>
</dbReference>
<dbReference type="GO" id="GO:0017000">
    <property type="term" value="P:antibiotic biosynthetic process"/>
    <property type="evidence" value="ECO:0007669"/>
    <property type="project" value="UniProtKB-ARBA"/>
</dbReference>
<dbReference type="Proteomes" id="UP000271554">
    <property type="component" value="Chromosome"/>
</dbReference>
<dbReference type="PANTHER" id="PTHR43861:SF1">
    <property type="entry name" value="TRANS-ACONITATE 2-METHYLTRANSFERASE"/>
    <property type="match status" value="1"/>
</dbReference>
<dbReference type="InterPro" id="IPR008715">
    <property type="entry name" value="SAM-MeTfrase_NodS-like"/>
</dbReference>
<dbReference type="GO" id="GO:0030798">
    <property type="term" value="F:trans-aconitate 2-methyltransferase activity"/>
    <property type="evidence" value="ECO:0007669"/>
    <property type="project" value="UniProtKB-EC"/>
</dbReference>
<dbReference type="EC" id="2.1.1.144" evidence="2"/>
<evidence type="ECO:0000256" key="1">
    <source>
        <dbReference type="SAM" id="MobiDB-lite"/>
    </source>
</evidence>
<keyword evidence="3" id="KW-1185">Reference proteome</keyword>
<dbReference type="PANTHER" id="PTHR43861">
    <property type="entry name" value="TRANS-ACONITATE 2-METHYLTRANSFERASE-RELATED"/>
    <property type="match status" value="1"/>
</dbReference>
<dbReference type="Gene3D" id="3.40.50.150">
    <property type="entry name" value="Vaccinia Virus protein VP39"/>
    <property type="match status" value="1"/>
</dbReference>
<feature type="region of interest" description="Disordered" evidence="1">
    <location>
        <begin position="1"/>
        <end position="22"/>
    </location>
</feature>
<sequence>MTADSTPAASFNTADSTSAASFDTGDSTPASYFDDMYRGAADPWHLAERWYERRKYDLTVAALPQERYRRAFEPACSVGELTRRLAARCDTVLACDRVAGAVRTAQQRTSDLPQVTVRQMTVPAQWPEGTFDLIVLSEVLYYLDSATLQSVLDHTVAALEPGGTLATVHWNHPVDEHLCRGSDIAEILAGLPWVRLLADHREDDFVLQIHQRLRADGGRPATPAEQEGLV</sequence>
<dbReference type="Pfam" id="PF05401">
    <property type="entry name" value="NodS"/>
    <property type="match status" value="1"/>
</dbReference>
<protein>
    <submittedName>
        <fullName evidence="2">Trans-aconitate 2-methyltransferase</fullName>
        <ecNumber evidence="2">2.1.1.144</ecNumber>
    </submittedName>
</protein>
<dbReference type="InterPro" id="IPR029063">
    <property type="entry name" value="SAM-dependent_MTases_sf"/>
</dbReference>
<dbReference type="KEGG" id="shun:DWB77_00161"/>
<dbReference type="AlphaFoldDB" id="A0A387H3Z9"/>